<dbReference type="GeneID" id="34563412"/>
<dbReference type="Proteomes" id="UP000176998">
    <property type="component" value="Unassembled WGS sequence"/>
</dbReference>
<name>A0A1G4AZE0_9PEZI</name>
<sequence length="250" mass="27820">MDSDFFMESILAHLSRPRRSLTPLPPERTSDGMPTRGGSSKARHRRPEGIPTFDVEHIHNPASGDEICKVVRFREKTLDSVTRFRQVCFLAPDGIPCRIPKEGSAWLLRVFWDDILGKVDRREMISLAPSYLTSHNWVLCMPLKGSVLYSLRTEVGTRFVTEADPIMAKIGCTILLSPKPRLGVRNPTQRHRNYVASRHTPPSSTELPKPLVPGPLLFAPPQVSTARIPPSPSLDPPATRSWTSTGAQAS</sequence>
<dbReference type="AlphaFoldDB" id="A0A1G4AZE0"/>
<gene>
    <name evidence="2" type="ORF">CORC01_10274</name>
</gene>
<evidence type="ECO:0000256" key="1">
    <source>
        <dbReference type="SAM" id="MobiDB-lite"/>
    </source>
</evidence>
<feature type="compositionally biased region" description="Polar residues" evidence="1">
    <location>
        <begin position="240"/>
        <end position="250"/>
    </location>
</feature>
<organism evidence="2 3">
    <name type="scientific">Colletotrichum orchidophilum</name>
    <dbReference type="NCBI Taxonomy" id="1209926"/>
    <lineage>
        <taxon>Eukaryota</taxon>
        <taxon>Fungi</taxon>
        <taxon>Dikarya</taxon>
        <taxon>Ascomycota</taxon>
        <taxon>Pezizomycotina</taxon>
        <taxon>Sordariomycetes</taxon>
        <taxon>Hypocreomycetidae</taxon>
        <taxon>Glomerellales</taxon>
        <taxon>Glomerellaceae</taxon>
        <taxon>Colletotrichum</taxon>
    </lineage>
</organism>
<reference evidence="2 3" key="1">
    <citation type="submission" date="2016-09" db="EMBL/GenBank/DDBJ databases">
        <authorList>
            <person name="Capua I."/>
            <person name="De Benedictis P."/>
            <person name="Joannis T."/>
            <person name="Lombin L.H."/>
            <person name="Cattoli G."/>
        </authorList>
    </citation>
    <scope>NUCLEOTIDE SEQUENCE [LARGE SCALE GENOMIC DNA]</scope>
    <source>
        <strain evidence="2 3">IMI 309357</strain>
    </source>
</reference>
<feature type="region of interest" description="Disordered" evidence="1">
    <location>
        <begin position="17"/>
        <end position="47"/>
    </location>
</feature>
<dbReference type="RefSeq" id="XP_022471618.1">
    <property type="nucleotide sequence ID" value="XM_022621902.1"/>
</dbReference>
<dbReference type="EMBL" id="MJBS01000100">
    <property type="protein sequence ID" value="OHE94455.1"/>
    <property type="molecule type" value="Genomic_DNA"/>
</dbReference>
<evidence type="ECO:0000313" key="2">
    <source>
        <dbReference type="EMBL" id="OHE94455.1"/>
    </source>
</evidence>
<proteinExistence type="predicted"/>
<keyword evidence="3" id="KW-1185">Reference proteome</keyword>
<evidence type="ECO:0000313" key="3">
    <source>
        <dbReference type="Proteomes" id="UP000176998"/>
    </source>
</evidence>
<protein>
    <submittedName>
        <fullName evidence="2">Uncharacterized protein</fullName>
    </submittedName>
</protein>
<accession>A0A1G4AZE0</accession>
<comment type="caution">
    <text evidence="2">The sequence shown here is derived from an EMBL/GenBank/DDBJ whole genome shotgun (WGS) entry which is preliminary data.</text>
</comment>
<feature type="region of interest" description="Disordered" evidence="1">
    <location>
        <begin position="193"/>
        <end position="250"/>
    </location>
</feature>